<feature type="domain" description="Tr-type G" evidence="12">
    <location>
        <begin position="442"/>
        <end position="610"/>
    </location>
</feature>
<reference evidence="13 14" key="1">
    <citation type="journal article" date="2016" name="Genome Biol. Evol.">
        <title>Divergent and convergent evolution of fungal pathogenicity.</title>
        <authorList>
            <person name="Shang Y."/>
            <person name="Xiao G."/>
            <person name="Zheng P."/>
            <person name="Cen K."/>
            <person name="Zhan S."/>
            <person name="Wang C."/>
        </authorList>
    </citation>
    <scope>NUCLEOTIDE SEQUENCE [LARGE SCALE GENOMIC DNA]</scope>
    <source>
        <strain evidence="13 14">RCEF 264</strain>
    </source>
</reference>
<dbReference type="Proteomes" id="UP000076874">
    <property type="component" value="Unassembled WGS sequence"/>
</dbReference>
<evidence type="ECO:0000256" key="6">
    <source>
        <dbReference type="ARBA" id="ARBA00022946"/>
    </source>
</evidence>
<dbReference type="InterPro" id="IPR044145">
    <property type="entry name" value="IF2_II"/>
</dbReference>
<dbReference type="InterPro" id="IPR000178">
    <property type="entry name" value="TF_IF2_bacterial-like"/>
</dbReference>
<evidence type="ECO:0000313" key="14">
    <source>
        <dbReference type="Proteomes" id="UP000076874"/>
    </source>
</evidence>
<keyword evidence="3 13" id="KW-0396">Initiation factor</keyword>
<comment type="function">
    <text evidence="9">One of the essential components for the initiation of protein synthesis. Protects formylmethionyl-tRNA from spontaneous hydrolysis and promotes its binding to the 30S ribosomal subunits. Also involved in the hydrolysis of GTP during the formation of the 70S ribosomal complex.</text>
</comment>
<dbReference type="InterPro" id="IPR000795">
    <property type="entry name" value="T_Tr_GTP-bd_dom"/>
</dbReference>
<dbReference type="Gene3D" id="2.40.30.10">
    <property type="entry name" value="Translation factors"/>
    <property type="match status" value="2"/>
</dbReference>
<feature type="compositionally biased region" description="Low complexity" evidence="11">
    <location>
        <begin position="72"/>
        <end position="87"/>
    </location>
</feature>
<dbReference type="AlphaFoldDB" id="A0A167SQL3"/>
<feature type="region of interest" description="Disordered" evidence="11">
    <location>
        <begin position="1"/>
        <end position="339"/>
    </location>
</feature>
<comment type="subcellular location">
    <subcellularLocation>
        <location evidence="1">Mitochondrion</location>
    </subcellularLocation>
</comment>
<dbReference type="Pfam" id="PF00009">
    <property type="entry name" value="GTP_EFTU"/>
    <property type="match status" value="1"/>
</dbReference>
<evidence type="ECO:0000256" key="10">
    <source>
        <dbReference type="ARBA" id="ARBA00044200"/>
    </source>
</evidence>
<dbReference type="InterPro" id="IPR027417">
    <property type="entry name" value="P-loop_NTPase"/>
</dbReference>
<keyword evidence="14" id="KW-1185">Reference proteome</keyword>
<dbReference type="GO" id="GO:0003924">
    <property type="term" value="F:GTPase activity"/>
    <property type="evidence" value="ECO:0007669"/>
    <property type="project" value="InterPro"/>
</dbReference>
<dbReference type="Pfam" id="PF22042">
    <property type="entry name" value="EF-G_D2"/>
    <property type="match status" value="1"/>
</dbReference>
<dbReference type="CDD" id="cd01887">
    <property type="entry name" value="IF2_eIF5B"/>
    <property type="match status" value="1"/>
</dbReference>
<accession>A0A167SQL3</accession>
<feature type="compositionally biased region" description="Basic residues" evidence="11">
    <location>
        <begin position="305"/>
        <end position="315"/>
    </location>
</feature>
<dbReference type="PANTHER" id="PTHR43381">
    <property type="entry name" value="TRANSLATION INITIATION FACTOR IF-2-RELATED"/>
    <property type="match status" value="1"/>
</dbReference>
<dbReference type="FunFam" id="2.40.30.10:FF:000008">
    <property type="entry name" value="Translation initiation factor IF-2"/>
    <property type="match status" value="1"/>
</dbReference>
<sequence>MSPPRPTLDNDDDDDTDSPEGPNRRSLGSPIGSALPLGRQPPPSSPFERRQPPQGFRDNRIQRGADHSHPFAATTTTASSSSSSSVLPPRPPPPFELFGGPGSREAGQGNRQQQEWNQLARRAPFGRGRSGEGPNQSGASFDRQQPGPLGQLAHDIARPAPSSRNANAITKDPPQGSDFWSQLEARVGGGEGGDRRVRTAGQGRGAGSAAGDNWAWVEETVQGAQKQRSQRHQLQPNPAFQRPRRQRDREEQQQQVPQRTFAPMSLDEGVMSSSYSPSDMPDPAFGIAHHRKGRKQKAYADKPAKTKPARIQRRQRANELDEDEDYDEEMEERIERRRQRKEERRRRMEEEAAAAASAPTPILLPAFISVANLGTALRVKPQVFLSQLGELGFDDISLESVMTGETAALVAQEYGFEPTVDAGAAVDLKARPPPEDPSQLPARPPIVTIMGHVDHGKTTMLDWLRKSSVAAQEHGGITQHIGAFSVRLAGGKQITFLDTPGHAAFLTMRQRGAHVTDIVVLVVAADDSVKPQTLEALKHARAAKVPVVVAINKVDKDEARVDQVKGDLARHGVEIEDYGGDVQVVCVSGRTGQGMPALEEALLTLAEILDVRAERDGLAEGWVLESSIKPIGRAASVLVKRGTLRHGDIIAAGTTWAKIRMLRNEAGTEIEEAPPGTPVEILGWRDLPGAGDEVLQAPTEARAKEAVAYRRENKAREQAVAVGEAQDLKEKERAALVEAAAAAAAAVPHEGKSRRSAAAREEAESAAAAAALQAAAEENAGPMMVNFTVKGDVMGSVEAVCAAIQEIGSNEVRPHVLRAAPGAVTEFDVEHAAATQSAVISFNAPVASAIKKMALDAGVPLLEHTVIYHLIDDVKDRLSDRLAPTVSSKVLGEAEVLQVFPINVKGRIFKNIAGCRVRNGQVTRGGLYRVFRKGEQIHEGKLEALKQGKKDVSEMRKGTECGMSFEDWGEMAVGDKIQAYEEIREKRRL</sequence>
<evidence type="ECO:0000256" key="5">
    <source>
        <dbReference type="ARBA" id="ARBA00022917"/>
    </source>
</evidence>
<dbReference type="CDD" id="cd03692">
    <property type="entry name" value="mtIF2_IVc"/>
    <property type="match status" value="1"/>
</dbReference>
<keyword evidence="7" id="KW-0496">Mitochondrion</keyword>
<dbReference type="Gene3D" id="3.40.50.10050">
    <property type="entry name" value="Translation initiation factor IF- 2, domain 3"/>
    <property type="match status" value="1"/>
</dbReference>
<keyword evidence="4" id="KW-0547">Nucleotide-binding</keyword>
<dbReference type="InterPro" id="IPR036925">
    <property type="entry name" value="TIF_IF2_dom3_sf"/>
</dbReference>
<dbReference type="FunFam" id="3.40.50.300:FF:000019">
    <property type="entry name" value="Translation initiation factor IF-2"/>
    <property type="match status" value="1"/>
</dbReference>
<dbReference type="OrthoDB" id="361630at2759"/>
<evidence type="ECO:0000256" key="3">
    <source>
        <dbReference type="ARBA" id="ARBA00022540"/>
    </source>
</evidence>
<keyword evidence="8" id="KW-0342">GTP-binding</keyword>
<dbReference type="NCBIfam" id="TIGR00231">
    <property type="entry name" value="small_GTP"/>
    <property type="match status" value="1"/>
</dbReference>
<feature type="compositionally biased region" description="Basic residues" evidence="11">
    <location>
        <begin position="288"/>
        <end position="297"/>
    </location>
</feature>
<evidence type="ECO:0000256" key="4">
    <source>
        <dbReference type="ARBA" id="ARBA00022741"/>
    </source>
</evidence>
<organism evidence="13 14">
    <name type="scientific">Niveomyces insectorum RCEF 264</name>
    <dbReference type="NCBI Taxonomy" id="1081102"/>
    <lineage>
        <taxon>Eukaryota</taxon>
        <taxon>Fungi</taxon>
        <taxon>Dikarya</taxon>
        <taxon>Ascomycota</taxon>
        <taxon>Pezizomycotina</taxon>
        <taxon>Sordariomycetes</taxon>
        <taxon>Hypocreomycetidae</taxon>
        <taxon>Hypocreales</taxon>
        <taxon>Cordycipitaceae</taxon>
        <taxon>Niveomyces</taxon>
    </lineage>
</organism>
<feature type="compositionally biased region" description="Basic and acidic residues" evidence="11">
    <location>
        <begin position="47"/>
        <end position="69"/>
    </location>
</feature>
<dbReference type="SUPFAM" id="SSF52156">
    <property type="entry name" value="Initiation factor IF2/eIF5b, domain 3"/>
    <property type="match status" value="1"/>
</dbReference>
<dbReference type="InterPro" id="IPR053905">
    <property type="entry name" value="EF-G-like_DII"/>
</dbReference>
<dbReference type="InterPro" id="IPR015760">
    <property type="entry name" value="TIF_IF2"/>
</dbReference>
<protein>
    <recommendedName>
        <fullName evidence="10">Translation initiation factor IF-2, mitochondrial</fullName>
    </recommendedName>
</protein>
<evidence type="ECO:0000313" key="13">
    <source>
        <dbReference type="EMBL" id="OAA59836.1"/>
    </source>
</evidence>
<gene>
    <name evidence="13" type="ORF">SPI_06034</name>
</gene>
<dbReference type="STRING" id="1081102.A0A167SQL3"/>
<dbReference type="SUPFAM" id="SSF52540">
    <property type="entry name" value="P-loop containing nucleoside triphosphate hydrolases"/>
    <property type="match status" value="1"/>
</dbReference>
<feature type="compositionally biased region" description="Acidic residues" evidence="11">
    <location>
        <begin position="320"/>
        <end position="332"/>
    </location>
</feature>
<dbReference type="GO" id="GO:0003743">
    <property type="term" value="F:translation initiation factor activity"/>
    <property type="evidence" value="ECO:0007669"/>
    <property type="project" value="UniProtKB-KW"/>
</dbReference>
<feature type="compositionally biased region" description="Low complexity" evidence="11">
    <location>
        <begin position="271"/>
        <end position="283"/>
    </location>
</feature>
<dbReference type="FunFam" id="3.40.50.10050:FF:000001">
    <property type="entry name" value="Translation initiation factor IF-2"/>
    <property type="match status" value="1"/>
</dbReference>
<evidence type="ECO:0000259" key="12">
    <source>
        <dbReference type="PROSITE" id="PS51722"/>
    </source>
</evidence>
<dbReference type="Gene3D" id="3.40.50.300">
    <property type="entry name" value="P-loop containing nucleotide triphosphate hydrolases"/>
    <property type="match status" value="1"/>
</dbReference>
<dbReference type="PANTHER" id="PTHR43381:SF20">
    <property type="entry name" value="TRANSLATION INITIATION FACTOR IF-2, MITOCHONDRIAL"/>
    <property type="match status" value="1"/>
</dbReference>
<name>A0A167SQL3_9HYPO</name>
<proteinExistence type="inferred from homology"/>
<evidence type="ECO:0000256" key="11">
    <source>
        <dbReference type="SAM" id="MobiDB-lite"/>
    </source>
</evidence>
<dbReference type="EMBL" id="AZHD01000010">
    <property type="protein sequence ID" value="OAA59836.1"/>
    <property type="molecule type" value="Genomic_DNA"/>
</dbReference>
<keyword evidence="5" id="KW-0648">Protein biosynthesis</keyword>
<evidence type="ECO:0000256" key="1">
    <source>
        <dbReference type="ARBA" id="ARBA00004173"/>
    </source>
</evidence>
<dbReference type="InterPro" id="IPR005225">
    <property type="entry name" value="Small_GTP-bd"/>
</dbReference>
<dbReference type="PROSITE" id="PS51722">
    <property type="entry name" value="G_TR_2"/>
    <property type="match status" value="1"/>
</dbReference>
<evidence type="ECO:0000256" key="8">
    <source>
        <dbReference type="ARBA" id="ARBA00023134"/>
    </source>
</evidence>
<evidence type="ECO:0000256" key="9">
    <source>
        <dbReference type="ARBA" id="ARBA00025162"/>
    </source>
</evidence>
<feature type="compositionally biased region" description="Acidic residues" evidence="11">
    <location>
        <begin position="9"/>
        <end position="18"/>
    </location>
</feature>
<comment type="similarity">
    <text evidence="2">Belongs to the TRAFAC class translation factor GTPase superfamily. Classic translation factor GTPase family. IF-2 subfamily.</text>
</comment>
<dbReference type="GO" id="GO:0005739">
    <property type="term" value="C:mitochondrion"/>
    <property type="evidence" value="ECO:0007669"/>
    <property type="project" value="UniProtKB-SubCell"/>
</dbReference>
<feature type="compositionally biased region" description="Polar residues" evidence="11">
    <location>
        <begin position="222"/>
        <end position="238"/>
    </location>
</feature>
<dbReference type="HAMAP" id="MF_00100_B">
    <property type="entry name" value="IF_2_B"/>
    <property type="match status" value="1"/>
</dbReference>
<dbReference type="GO" id="GO:0005525">
    <property type="term" value="F:GTP binding"/>
    <property type="evidence" value="ECO:0007669"/>
    <property type="project" value="UniProtKB-KW"/>
</dbReference>
<dbReference type="CDD" id="cd03702">
    <property type="entry name" value="IF2_mtIF2_II"/>
    <property type="match status" value="1"/>
</dbReference>
<feature type="compositionally biased region" description="Polar residues" evidence="11">
    <location>
        <begin position="133"/>
        <end position="143"/>
    </location>
</feature>
<keyword evidence="6" id="KW-0809">Transit peptide</keyword>
<evidence type="ECO:0000256" key="2">
    <source>
        <dbReference type="ARBA" id="ARBA00007733"/>
    </source>
</evidence>
<dbReference type="InterPro" id="IPR009000">
    <property type="entry name" value="Transl_B-barrel_sf"/>
</dbReference>
<comment type="caution">
    <text evidence="13">The sequence shown here is derived from an EMBL/GenBank/DDBJ whole genome shotgun (WGS) entry which is preliminary data.</text>
</comment>
<dbReference type="Pfam" id="PF11987">
    <property type="entry name" value="IF-2"/>
    <property type="match status" value="1"/>
</dbReference>
<dbReference type="SUPFAM" id="SSF50447">
    <property type="entry name" value="Translation proteins"/>
    <property type="match status" value="2"/>
</dbReference>
<evidence type="ECO:0000256" key="7">
    <source>
        <dbReference type="ARBA" id="ARBA00023128"/>
    </source>
</evidence>
<dbReference type="InterPro" id="IPR023115">
    <property type="entry name" value="TIF_IF2_dom3"/>
</dbReference>